<dbReference type="GeneID" id="37012933"/>
<evidence type="ECO:0000256" key="1">
    <source>
        <dbReference type="ARBA" id="ARBA00022614"/>
    </source>
</evidence>
<evidence type="ECO:0000256" key="3">
    <source>
        <dbReference type="SAM" id="MobiDB-lite"/>
    </source>
</evidence>
<dbReference type="AlphaFoldDB" id="A0A316U1B1"/>
<dbReference type="STRING" id="1684307.A0A316U1B1"/>
<name>A0A316U1B1_9BASI</name>
<evidence type="ECO:0000313" key="5">
    <source>
        <dbReference type="Proteomes" id="UP000245942"/>
    </source>
</evidence>
<dbReference type="SUPFAM" id="SSF52047">
    <property type="entry name" value="RNI-like"/>
    <property type="match status" value="1"/>
</dbReference>
<organism evidence="4 5">
    <name type="scientific">Pseudomicrostroma glucosiphilum</name>
    <dbReference type="NCBI Taxonomy" id="1684307"/>
    <lineage>
        <taxon>Eukaryota</taxon>
        <taxon>Fungi</taxon>
        <taxon>Dikarya</taxon>
        <taxon>Basidiomycota</taxon>
        <taxon>Ustilaginomycotina</taxon>
        <taxon>Exobasidiomycetes</taxon>
        <taxon>Microstromatales</taxon>
        <taxon>Microstromatales incertae sedis</taxon>
        <taxon>Pseudomicrostroma</taxon>
    </lineage>
</organism>
<proteinExistence type="predicted"/>
<evidence type="ECO:0000313" key="4">
    <source>
        <dbReference type="EMBL" id="PWN19087.1"/>
    </source>
</evidence>
<accession>A0A316U1B1</accession>
<dbReference type="PANTHER" id="PTHR48051:SF1">
    <property type="entry name" value="RAS SUPPRESSOR PROTEIN 1"/>
    <property type="match status" value="1"/>
</dbReference>
<dbReference type="OrthoDB" id="411372at2759"/>
<dbReference type="PANTHER" id="PTHR48051">
    <property type="match status" value="1"/>
</dbReference>
<gene>
    <name evidence="4" type="ORF">BCV69DRAFT_278295</name>
</gene>
<evidence type="ECO:0000256" key="2">
    <source>
        <dbReference type="ARBA" id="ARBA00022737"/>
    </source>
</evidence>
<keyword evidence="1" id="KW-0433">Leucine-rich repeat</keyword>
<keyword evidence="5" id="KW-1185">Reference proteome</keyword>
<dbReference type="Proteomes" id="UP000245942">
    <property type="component" value="Unassembled WGS sequence"/>
</dbReference>
<dbReference type="GO" id="GO:0005737">
    <property type="term" value="C:cytoplasm"/>
    <property type="evidence" value="ECO:0007669"/>
    <property type="project" value="TreeGrafter"/>
</dbReference>
<sequence>MSEAVKAALAARRAAAKLSSAKSADDDALIQPFGTPKKKGEDLTAGQTAPSIDESLASSDLWISQRAEGELLFKSCWTGRLNLSSRQPAFRTLPLSLFTLLDADAPQWYEDGSEKIGERRAWYERQDLQTLAAANGELQAVDDRLAEFASLVRLDFINLTTLNLSRNAFTSFPVCVCSLDCLIELDLSYNKLETLWTDAQVSTAREQRRDWDNENADEDGGMWSGLLARPDSPTKRQRPAAPVGPELYQPMRSLRYLRLAHNRLGNATLGLPVPEGSGTPTPYTWPPALLELDLSDNFIRGPLPLTWLGQLRDLSQLSLGGNRINDNVFDLNGDRPIQSRSPFSTPSLFPTLRALDLQRCEIDDLQHIEQMFGSNRTIFPDGRTHMLSATSIESPAPAFAVQARQLVRISSVDAAPHAEGPTRLLGLVLDGNPLRGENFKRKGGTGGIGAKISHNGSEISVQPAQLAGRSTGSADGDRPPHFSTGLRGRRGDGVNRTGLSDWDGTIP</sequence>
<dbReference type="Pfam" id="PF13516">
    <property type="entry name" value="LRR_6"/>
    <property type="match status" value="1"/>
</dbReference>
<feature type="region of interest" description="Disordered" evidence="3">
    <location>
        <begin position="222"/>
        <end position="244"/>
    </location>
</feature>
<feature type="compositionally biased region" description="Polar residues" evidence="3">
    <location>
        <begin position="464"/>
        <end position="473"/>
    </location>
</feature>
<dbReference type="Gene3D" id="3.80.10.10">
    <property type="entry name" value="Ribonuclease Inhibitor"/>
    <property type="match status" value="2"/>
</dbReference>
<dbReference type="RefSeq" id="XP_025346247.1">
    <property type="nucleotide sequence ID" value="XM_025491199.1"/>
</dbReference>
<protein>
    <submittedName>
        <fullName evidence="4">L domain-like protein</fullName>
    </submittedName>
</protein>
<dbReference type="Pfam" id="PF00560">
    <property type="entry name" value="LRR_1"/>
    <property type="match status" value="1"/>
</dbReference>
<dbReference type="InterPro" id="IPR001611">
    <property type="entry name" value="Leu-rich_rpt"/>
</dbReference>
<dbReference type="EMBL" id="KZ819332">
    <property type="protein sequence ID" value="PWN19087.1"/>
    <property type="molecule type" value="Genomic_DNA"/>
</dbReference>
<dbReference type="InterPro" id="IPR050216">
    <property type="entry name" value="LRR_domain-containing"/>
</dbReference>
<keyword evidence="2" id="KW-0677">Repeat</keyword>
<feature type="region of interest" description="Disordered" evidence="3">
    <location>
        <begin position="29"/>
        <end position="50"/>
    </location>
</feature>
<reference evidence="4 5" key="1">
    <citation type="journal article" date="2018" name="Mol. Biol. Evol.">
        <title>Broad Genomic Sampling Reveals a Smut Pathogenic Ancestry of the Fungal Clade Ustilaginomycotina.</title>
        <authorList>
            <person name="Kijpornyongpan T."/>
            <person name="Mondo S.J."/>
            <person name="Barry K."/>
            <person name="Sandor L."/>
            <person name="Lee J."/>
            <person name="Lipzen A."/>
            <person name="Pangilinan J."/>
            <person name="LaButti K."/>
            <person name="Hainaut M."/>
            <person name="Henrissat B."/>
            <person name="Grigoriev I.V."/>
            <person name="Spatafora J.W."/>
            <person name="Aime M.C."/>
        </authorList>
    </citation>
    <scope>NUCLEOTIDE SEQUENCE [LARGE SCALE GENOMIC DNA]</scope>
    <source>
        <strain evidence="4 5">MCA 4718</strain>
    </source>
</reference>
<dbReference type="InterPro" id="IPR032675">
    <property type="entry name" value="LRR_dom_sf"/>
</dbReference>
<feature type="region of interest" description="Disordered" evidence="3">
    <location>
        <begin position="464"/>
        <end position="507"/>
    </location>
</feature>